<sequence>MLAIQREVVPMLRERIPHWETVPEALRKREQWVCWRAADSSDTVDGIWVTPIDPATGERATFDDETTWSGFEDAYATATASDLDVDGLAFYPTRNDPFTAVELTACRDPETGDLDDWAQTVIETLDSYTEVTSDGQSIRILVAGRPPSWTFGAIDICDAEFYIPITGEWLSSTPATITERTTKLRGVYKAWKGAADPSEAAATLSAIDIQEFGGLPSEPGVDVDLSDTTVIERAQYGPAGNVFRRLWSGSSAGYASQREADVAFCSQLAYWTGGDSEQIERLVRQSDRNRAEWVSLVSEDTLYDEWIIERALALSDDYYDPRDAL</sequence>
<protein>
    <recommendedName>
        <fullName evidence="1">NrS-1 polymerase-like HBD domain-containing protein</fullName>
    </recommendedName>
</protein>
<name>A0AAU8CHV3_9EURY</name>
<organism evidence="2">
    <name type="scientific">Halobacterium sp. NMX12-1</name>
    <dbReference type="NCBI Taxonomy" id="3166650"/>
    <lineage>
        <taxon>Archaea</taxon>
        <taxon>Methanobacteriati</taxon>
        <taxon>Methanobacteriota</taxon>
        <taxon>Stenosarchaea group</taxon>
        <taxon>Halobacteria</taxon>
        <taxon>Halobacteriales</taxon>
        <taxon>Halobacteriaceae</taxon>
        <taxon>Halobacterium</taxon>
    </lineage>
</organism>
<reference evidence="2" key="1">
    <citation type="submission" date="2024-06" db="EMBL/GenBank/DDBJ databases">
        <title>Genome Sequence of an extremely halophilic archaeon isolated from Permian era halite, Salado Formation, Carlsbad, New Mexico: Halobacterium sp. strain NMX12-1.</title>
        <authorList>
            <person name="Sotoa L."/>
            <person name="DasSarma P."/>
            <person name="Anton B.P."/>
            <person name="Vincze T."/>
            <person name="Verma I."/>
            <person name="Eralp B."/>
            <person name="Powers D.W."/>
            <person name="Dozier B.L."/>
            <person name="Roberts R.J."/>
            <person name="DasSarma S."/>
        </authorList>
    </citation>
    <scope>NUCLEOTIDE SEQUENCE</scope>
    <source>
        <strain evidence="2">NMX12-1</strain>
        <plasmid evidence="2">pNMX12-1_211</plasmid>
    </source>
</reference>
<keyword evidence="2" id="KW-0614">Plasmid</keyword>
<dbReference type="GeneID" id="91110720"/>
<gene>
    <name evidence="2" type="ORF">ABSL23_16180</name>
</gene>
<dbReference type="KEGG" id="hanx:ABSL23_16180"/>
<evidence type="ECO:0000259" key="1">
    <source>
        <dbReference type="Pfam" id="PF22763"/>
    </source>
</evidence>
<evidence type="ECO:0000313" key="2">
    <source>
        <dbReference type="EMBL" id="XCF18071.1"/>
    </source>
</evidence>
<dbReference type="EMBL" id="CP159205">
    <property type="protein sequence ID" value="XCF18071.1"/>
    <property type="molecule type" value="Genomic_DNA"/>
</dbReference>
<dbReference type="AlphaFoldDB" id="A0AAU8CHV3"/>
<dbReference type="RefSeq" id="WP_353635406.1">
    <property type="nucleotide sequence ID" value="NZ_CP159205.1"/>
</dbReference>
<dbReference type="Pfam" id="PF22763">
    <property type="entry name" value="NrS1-1_pol-like_HBD"/>
    <property type="match status" value="1"/>
</dbReference>
<accession>A0AAU8CHV3</accession>
<proteinExistence type="predicted"/>
<geneLocation type="plasmid" evidence="2">
    <name>pNMX12-1_211</name>
</geneLocation>
<dbReference type="InterPro" id="IPR054468">
    <property type="entry name" value="NrSPol-like_HBD"/>
</dbReference>
<feature type="domain" description="NrS-1 polymerase-like HBD" evidence="1">
    <location>
        <begin position="258"/>
        <end position="321"/>
    </location>
</feature>